<feature type="region of interest" description="Disordered" evidence="2">
    <location>
        <begin position="1"/>
        <end position="21"/>
    </location>
</feature>
<dbReference type="STRING" id="101091.A0A1C7MW70"/>
<reference evidence="4 5" key="1">
    <citation type="submission" date="2016-03" db="EMBL/GenBank/DDBJ databases">
        <title>Choanephora cucurbitarum.</title>
        <authorList>
            <person name="Min B."/>
            <person name="Park H."/>
            <person name="Park J.-H."/>
            <person name="Shin H.-D."/>
            <person name="Choi I.-G."/>
        </authorList>
    </citation>
    <scope>NUCLEOTIDE SEQUENCE [LARGE SCALE GENOMIC DNA]</scope>
    <source>
        <strain evidence="4 5">KUS-F28377</strain>
    </source>
</reference>
<dbReference type="PROSITE" id="PS50158">
    <property type="entry name" value="ZF_CCHC"/>
    <property type="match status" value="1"/>
</dbReference>
<evidence type="ECO:0000313" key="5">
    <source>
        <dbReference type="Proteomes" id="UP000093000"/>
    </source>
</evidence>
<protein>
    <recommendedName>
        <fullName evidence="3">CCHC-type domain-containing protein</fullName>
    </recommendedName>
</protein>
<dbReference type="SMART" id="SM00343">
    <property type="entry name" value="ZnF_C2HC"/>
    <property type="match status" value="3"/>
</dbReference>
<dbReference type="InParanoid" id="A0A1C7MW70"/>
<dbReference type="OrthoDB" id="2275825at2759"/>
<feature type="domain" description="CCHC-type" evidence="3">
    <location>
        <begin position="237"/>
        <end position="252"/>
    </location>
</feature>
<name>A0A1C7MW70_9FUNG</name>
<dbReference type="GO" id="GO:0003676">
    <property type="term" value="F:nucleic acid binding"/>
    <property type="evidence" value="ECO:0007669"/>
    <property type="project" value="InterPro"/>
</dbReference>
<dbReference type="InterPro" id="IPR001878">
    <property type="entry name" value="Znf_CCHC"/>
</dbReference>
<dbReference type="AlphaFoldDB" id="A0A1C7MW70"/>
<evidence type="ECO:0000259" key="3">
    <source>
        <dbReference type="PROSITE" id="PS50158"/>
    </source>
</evidence>
<sequence>MRRISSKPRVPSTTMPSVEPGQLTDSAVRDVYNQIGRLFLTGTISNSFFVDVTNISDQKTFVRELQEVCGGKRHLWSVSANFRRQYSRNYAEISVSPSTYRTFKDISLSGLPSQYSREIGGLAQLHADMELNMGHFGHVIDSVLVESTAGVFHGMGYVVHKTKSSKHNSPIQPLSHLVDWTYFPIDFSADDDNTLLNKYDRIQIKATWASMPPFCRYCHSSDHALVDCSLRRKAIICFNCHEAGHISGSCPRKNSSTGKKRKTTTNQSVVPSLPPPSSTTTTTTTESIPVTVDAALAVECSLAVSPSSSLEVSSPPASLNNLSVSLLATRVSHRIQERQATHDISSPDSILDSQSVAVCRHCGLEGHSRTTSRHCFKNPKLLAEFESTLNSSSSEMVGYDVVMEDELPLTQLIADSVLEADTETSISTPLTNQLFIEF</sequence>
<keyword evidence="5" id="KW-1185">Reference proteome</keyword>
<dbReference type="InterPro" id="IPR036875">
    <property type="entry name" value="Znf_CCHC_sf"/>
</dbReference>
<dbReference type="SUPFAM" id="SSF57756">
    <property type="entry name" value="Retrovirus zinc finger-like domains"/>
    <property type="match status" value="1"/>
</dbReference>
<dbReference type="Gene3D" id="4.10.60.10">
    <property type="entry name" value="Zinc finger, CCHC-type"/>
    <property type="match status" value="1"/>
</dbReference>
<evidence type="ECO:0000256" key="1">
    <source>
        <dbReference type="PROSITE-ProRule" id="PRU00047"/>
    </source>
</evidence>
<feature type="region of interest" description="Disordered" evidence="2">
    <location>
        <begin position="248"/>
        <end position="286"/>
    </location>
</feature>
<accession>A0A1C7MW70</accession>
<gene>
    <name evidence="4" type="ORF">A0J61_10895</name>
</gene>
<dbReference type="Proteomes" id="UP000093000">
    <property type="component" value="Unassembled WGS sequence"/>
</dbReference>
<evidence type="ECO:0000313" key="4">
    <source>
        <dbReference type="EMBL" id="OBZ81057.1"/>
    </source>
</evidence>
<keyword evidence="1" id="KW-0863">Zinc-finger</keyword>
<comment type="caution">
    <text evidence="4">The sequence shown here is derived from an EMBL/GenBank/DDBJ whole genome shotgun (WGS) entry which is preliminary data.</text>
</comment>
<evidence type="ECO:0000256" key="2">
    <source>
        <dbReference type="SAM" id="MobiDB-lite"/>
    </source>
</evidence>
<organism evidence="4 5">
    <name type="scientific">Choanephora cucurbitarum</name>
    <dbReference type="NCBI Taxonomy" id="101091"/>
    <lineage>
        <taxon>Eukaryota</taxon>
        <taxon>Fungi</taxon>
        <taxon>Fungi incertae sedis</taxon>
        <taxon>Mucoromycota</taxon>
        <taxon>Mucoromycotina</taxon>
        <taxon>Mucoromycetes</taxon>
        <taxon>Mucorales</taxon>
        <taxon>Mucorineae</taxon>
        <taxon>Choanephoraceae</taxon>
        <taxon>Choanephoroideae</taxon>
        <taxon>Choanephora</taxon>
    </lineage>
</organism>
<keyword evidence="1" id="KW-0479">Metal-binding</keyword>
<dbReference type="EMBL" id="LUGH01001493">
    <property type="protein sequence ID" value="OBZ81057.1"/>
    <property type="molecule type" value="Genomic_DNA"/>
</dbReference>
<dbReference type="GO" id="GO:0008270">
    <property type="term" value="F:zinc ion binding"/>
    <property type="evidence" value="ECO:0007669"/>
    <property type="project" value="UniProtKB-KW"/>
</dbReference>
<proteinExistence type="predicted"/>
<keyword evidence="1" id="KW-0862">Zinc</keyword>